<evidence type="ECO:0000313" key="2">
    <source>
        <dbReference type="EMBL" id="QLH82793.1"/>
    </source>
</evidence>
<dbReference type="RefSeq" id="WP_179917862.1">
    <property type="nucleotide sequence ID" value="NZ_CP058909.1"/>
</dbReference>
<sequence>MSQHNQEDTEEIEDDTLALADPDDYHRSQRLREIHKARRNVHDTLNSIERFNSSSDHSRQQLNLADAVSLYASELLPPATDADLDTTLPDAVPWDTLEEYARLLGHGKDADVTYQHHNIIFQECNRLLADLKPLIEDNDSDEWEV</sequence>
<dbReference type="AlphaFoldDB" id="A0A7D5TC68"/>
<dbReference type="EMBL" id="CP058909">
    <property type="protein sequence ID" value="QLH82793.1"/>
    <property type="molecule type" value="Genomic_DNA"/>
</dbReference>
<feature type="region of interest" description="Disordered" evidence="1">
    <location>
        <begin position="1"/>
        <end position="24"/>
    </location>
</feature>
<dbReference type="KEGG" id="hpel:HZS54_14700"/>
<protein>
    <recommendedName>
        <fullName evidence="4">DUF86 domain-containing protein</fullName>
    </recommendedName>
</protein>
<gene>
    <name evidence="2" type="ORF">HZS54_14700</name>
</gene>
<dbReference type="Proteomes" id="UP000509346">
    <property type="component" value="Chromosome"/>
</dbReference>
<name>A0A7D5TC68_9EURY</name>
<evidence type="ECO:0000313" key="3">
    <source>
        <dbReference type="Proteomes" id="UP000509346"/>
    </source>
</evidence>
<dbReference type="GeneID" id="56083863"/>
<proteinExistence type="predicted"/>
<evidence type="ECO:0008006" key="4">
    <source>
        <dbReference type="Google" id="ProtNLM"/>
    </source>
</evidence>
<evidence type="ECO:0000256" key="1">
    <source>
        <dbReference type="SAM" id="MobiDB-lite"/>
    </source>
</evidence>
<reference evidence="2 3" key="1">
    <citation type="submission" date="2020-07" db="EMBL/GenBank/DDBJ databases">
        <title>Halosimplex litoreum sp. nov. and Halosimplex rubrum sp. nov., isolated from different salt environments.</title>
        <authorList>
            <person name="Cui H."/>
        </authorList>
    </citation>
    <scope>NUCLEOTIDE SEQUENCE [LARGE SCALE GENOMIC DNA]</scope>
    <source>
        <strain evidence="2 3">R2</strain>
    </source>
</reference>
<accession>A0A7D5TC68</accession>
<keyword evidence="3" id="KW-1185">Reference proteome</keyword>
<organism evidence="2 3">
    <name type="scientific">Halosimplex pelagicum</name>
    <dbReference type="NCBI Taxonomy" id="869886"/>
    <lineage>
        <taxon>Archaea</taxon>
        <taxon>Methanobacteriati</taxon>
        <taxon>Methanobacteriota</taxon>
        <taxon>Stenosarchaea group</taxon>
        <taxon>Halobacteria</taxon>
        <taxon>Halobacteriales</taxon>
        <taxon>Haloarculaceae</taxon>
        <taxon>Halosimplex</taxon>
    </lineage>
</organism>